<dbReference type="GeneID" id="94583868"/>
<gene>
    <name evidence="1" type="ORF">YALI1_F09137g</name>
</gene>
<name>A0A1D8NM92_YARLL</name>
<dbReference type="AlphaFoldDB" id="A0A1D8NM92"/>
<proteinExistence type="predicted"/>
<evidence type="ECO:0000313" key="2">
    <source>
        <dbReference type="Proteomes" id="UP000182444"/>
    </source>
</evidence>
<organism evidence="1 2">
    <name type="scientific">Yarrowia lipolytica</name>
    <name type="common">Candida lipolytica</name>
    <dbReference type="NCBI Taxonomy" id="4952"/>
    <lineage>
        <taxon>Eukaryota</taxon>
        <taxon>Fungi</taxon>
        <taxon>Dikarya</taxon>
        <taxon>Ascomycota</taxon>
        <taxon>Saccharomycotina</taxon>
        <taxon>Dipodascomycetes</taxon>
        <taxon>Dipodascales</taxon>
        <taxon>Dipodascales incertae sedis</taxon>
        <taxon>Yarrowia</taxon>
    </lineage>
</organism>
<dbReference type="VEuPathDB" id="FungiDB:YALI1_F09137g"/>
<sequence>MMICWVFLRQWVTQGSDCAYHVSRGSWWLSGLHLDSVLTCRSGKKNSPKPDKTGIVECLAVTVRPCLYQGGCVSKNTSTRVWASGQYGMGLVIIRSCFTRCTREVAHRGPSETADRVR</sequence>
<dbReference type="EMBL" id="CP017558">
    <property type="protein sequence ID" value="AOW06738.1"/>
    <property type="molecule type" value="Genomic_DNA"/>
</dbReference>
<reference evidence="1 2" key="1">
    <citation type="journal article" date="2016" name="PLoS ONE">
        <title>Sequence Assembly of Yarrowia lipolytica Strain W29/CLIB89 Shows Transposable Element Diversity.</title>
        <authorList>
            <person name="Magnan C."/>
            <person name="Yu J."/>
            <person name="Chang I."/>
            <person name="Jahn E."/>
            <person name="Kanomata Y."/>
            <person name="Wu J."/>
            <person name="Zeller M."/>
            <person name="Oakes M."/>
            <person name="Baldi P."/>
            <person name="Sandmeyer S."/>
        </authorList>
    </citation>
    <scope>NUCLEOTIDE SEQUENCE [LARGE SCALE GENOMIC DNA]</scope>
    <source>
        <strain evidence="2">CLIB89(W29)</strain>
    </source>
</reference>
<dbReference type="RefSeq" id="XP_068139380.1">
    <property type="nucleotide sequence ID" value="XM_068283279.1"/>
</dbReference>
<dbReference type="Proteomes" id="UP000182444">
    <property type="component" value="Chromosome 1F"/>
</dbReference>
<evidence type="ECO:0000313" key="1">
    <source>
        <dbReference type="EMBL" id="AOW06738.1"/>
    </source>
</evidence>
<protein>
    <submittedName>
        <fullName evidence="1">Uncharacterized protein</fullName>
    </submittedName>
</protein>
<accession>A0A1D8NM92</accession>